<dbReference type="PROSITE" id="PS50862">
    <property type="entry name" value="AA_TRNA_LIGASE_II"/>
    <property type="match status" value="1"/>
</dbReference>
<evidence type="ECO:0000259" key="8">
    <source>
        <dbReference type="PROSITE" id="PS50862"/>
    </source>
</evidence>
<evidence type="ECO:0000256" key="4">
    <source>
        <dbReference type="ARBA" id="ARBA00022741"/>
    </source>
</evidence>
<keyword evidence="10" id="KW-1185">Reference proteome</keyword>
<evidence type="ECO:0000256" key="1">
    <source>
        <dbReference type="ARBA" id="ARBA00008226"/>
    </source>
</evidence>
<dbReference type="GO" id="GO:0004816">
    <property type="term" value="F:asparagine-tRNA ligase activity"/>
    <property type="evidence" value="ECO:0007669"/>
    <property type="project" value="UniProtKB-EC"/>
</dbReference>
<dbReference type="Proteomes" id="UP000664169">
    <property type="component" value="Unassembled WGS sequence"/>
</dbReference>
<dbReference type="NCBIfam" id="TIGR00457">
    <property type="entry name" value="asnS"/>
    <property type="match status" value="1"/>
</dbReference>
<evidence type="ECO:0000256" key="7">
    <source>
        <dbReference type="ARBA" id="ARBA00023146"/>
    </source>
</evidence>
<dbReference type="InterPro" id="IPR006195">
    <property type="entry name" value="aa-tRNA-synth_II"/>
</dbReference>
<dbReference type="InterPro" id="IPR004365">
    <property type="entry name" value="NA-bd_OB_tRNA"/>
</dbReference>
<reference evidence="9" key="1">
    <citation type="submission" date="2021-03" db="EMBL/GenBank/DDBJ databases">
        <authorList>
            <person name="Tagirdzhanova G."/>
        </authorList>
    </citation>
    <scope>NUCLEOTIDE SEQUENCE</scope>
</reference>
<keyword evidence="3" id="KW-0436">Ligase</keyword>
<keyword evidence="4" id="KW-0547">Nucleotide-binding</keyword>
<dbReference type="EC" id="6.1.1.22" evidence="2"/>
<protein>
    <recommendedName>
        <fullName evidence="2">asparagine--tRNA ligase</fullName>
        <ecNumber evidence="2">6.1.1.22</ecNumber>
    </recommendedName>
</protein>
<evidence type="ECO:0000256" key="5">
    <source>
        <dbReference type="ARBA" id="ARBA00022840"/>
    </source>
</evidence>
<dbReference type="GO" id="GO:0005739">
    <property type="term" value="C:mitochondrion"/>
    <property type="evidence" value="ECO:0007669"/>
    <property type="project" value="TreeGrafter"/>
</dbReference>
<dbReference type="InterPro" id="IPR012340">
    <property type="entry name" value="NA-bd_OB-fold"/>
</dbReference>
<evidence type="ECO:0000256" key="3">
    <source>
        <dbReference type="ARBA" id="ARBA00022598"/>
    </source>
</evidence>
<evidence type="ECO:0000313" key="10">
    <source>
        <dbReference type="Proteomes" id="UP000664169"/>
    </source>
</evidence>
<dbReference type="PRINTS" id="PR01042">
    <property type="entry name" value="TRNASYNTHASP"/>
</dbReference>
<dbReference type="GO" id="GO:0006421">
    <property type="term" value="P:asparaginyl-tRNA aminoacylation"/>
    <property type="evidence" value="ECO:0007669"/>
    <property type="project" value="InterPro"/>
</dbReference>
<dbReference type="GO" id="GO:0003676">
    <property type="term" value="F:nucleic acid binding"/>
    <property type="evidence" value="ECO:0007669"/>
    <property type="project" value="InterPro"/>
</dbReference>
<gene>
    <name evidence="9" type="ORF">GOMPHAMPRED_001298</name>
</gene>
<dbReference type="InterPro" id="IPR045864">
    <property type="entry name" value="aa-tRNA-synth_II/BPL/LPL"/>
</dbReference>
<evidence type="ECO:0000313" key="9">
    <source>
        <dbReference type="EMBL" id="CAF9917538.1"/>
    </source>
</evidence>
<dbReference type="Gene3D" id="3.30.930.10">
    <property type="entry name" value="Bira Bifunctional Protein, Domain 2"/>
    <property type="match status" value="1"/>
</dbReference>
<comment type="caution">
    <text evidence="9">The sequence shown here is derived from an EMBL/GenBank/DDBJ whole genome shotgun (WGS) entry which is preliminary data.</text>
</comment>
<keyword evidence="5" id="KW-0067">ATP-binding</keyword>
<dbReference type="AlphaFoldDB" id="A0A8H3F4K5"/>
<organism evidence="9 10">
    <name type="scientific">Gomphillus americanus</name>
    <dbReference type="NCBI Taxonomy" id="1940652"/>
    <lineage>
        <taxon>Eukaryota</taxon>
        <taxon>Fungi</taxon>
        <taxon>Dikarya</taxon>
        <taxon>Ascomycota</taxon>
        <taxon>Pezizomycotina</taxon>
        <taxon>Lecanoromycetes</taxon>
        <taxon>OSLEUM clade</taxon>
        <taxon>Ostropomycetidae</taxon>
        <taxon>Ostropales</taxon>
        <taxon>Graphidaceae</taxon>
        <taxon>Gomphilloideae</taxon>
        <taxon>Gomphillus</taxon>
    </lineage>
</organism>
<keyword evidence="6" id="KW-0648">Protein biosynthesis</keyword>
<dbReference type="SUPFAM" id="SSF50249">
    <property type="entry name" value="Nucleic acid-binding proteins"/>
    <property type="match status" value="1"/>
</dbReference>
<evidence type="ECO:0000256" key="2">
    <source>
        <dbReference type="ARBA" id="ARBA00012816"/>
    </source>
</evidence>
<comment type="similarity">
    <text evidence="1">Belongs to the class-II aminoacyl-tRNA synthetase family.</text>
</comment>
<feature type="domain" description="Aminoacyl-transfer RNA synthetases class-II family profile" evidence="8">
    <location>
        <begin position="327"/>
        <end position="691"/>
    </location>
</feature>
<dbReference type="Pfam" id="PF01336">
    <property type="entry name" value="tRNA_anti-codon"/>
    <property type="match status" value="1"/>
</dbReference>
<dbReference type="Gene3D" id="2.40.50.140">
    <property type="entry name" value="Nucleic acid-binding proteins"/>
    <property type="match status" value="1"/>
</dbReference>
<dbReference type="SUPFAM" id="SSF55681">
    <property type="entry name" value="Class II aaRS and biotin synthetases"/>
    <property type="match status" value="1"/>
</dbReference>
<evidence type="ECO:0000256" key="6">
    <source>
        <dbReference type="ARBA" id="ARBA00022917"/>
    </source>
</evidence>
<sequence length="691" mass="78351">MLALQHFGLFGKRRVTRQLSQKSGYYPFTTGHAIVSLSQATQIGQRHGYHSFITRQAIAPFGYTGQKHGYRQFIRQQVILPWSHTVQLGQKYGYHSFMKQQVFVPWSQTVQLDQKHGYYHSITPQAGVPLRHTLQPSQKYGYHKCIAQQAIVPLKRTVKLGQKYGYHPFSTQVARLSKSVRHPQQTSIPQQGHWTREFHDVASILEMPSPTSVPISVQARIQAVRKQKKHTFMKLGDNSTMRELQVLLSPELSEGLITGSTVKVSGMLQQCPPGLEQEYELVANKITIVGQVDPTTYRLQNKYHTPAFLRTIPHLRLRTPRHRLLARLRSNVDYFCSEWFRDHGFVRIHPPVITSSDSEGAGEMFTVAPASQEYSTEYFFHTPKFLTPSSQLHLEAYVLAHSAVWSLGPTFRAEKSETPRHLSEFYMLEAEILTTSISEVMDLVEQLLRSITTKLSASGLLQEFHSTDKYMDPKNDPRVKGDALEARWKGLQTPEPYPRITYTDAITMLEMAYLQKPDLFNNQPKWGQSLALEHEKFLATTIGKNQTPVFVTDYPANVKPFYMLPSSGCVERQTSSCFDLLLPEVAELVGGSLRIDDAEQLRAAMAAKGIVGKNLDWYLELIKYDGLPHGGFAMFEKSLGSPDGLGDVMGNCIRFDKDIYDLALGGALRGQQLDEIKDKTLDRAFDIGWEV</sequence>
<dbReference type="PANTHER" id="PTHR22594:SF34">
    <property type="entry name" value="ASPARAGINE--TRNA LIGASE, MITOCHONDRIAL-RELATED"/>
    <property type="match status" value="1"/>
</dbReference>
<dbReference type="PANTHER" id="PTHR22594">
    <property type="entry name" value="ASPARTYL/LYSYL-TRNA SYNTHETASE"/>
    <property type="match status" value="1"/>
</dbReference>
<keyword evidence="7" id="KW-0030">Aminoacyl-tRNA synthetase</keyword>
<name>A0A8H3F4K5_9LECA</name>
<dbReference type="InterPro" id="IPR004522">
    <property type="entry name" value="Asn-tRNA-ligase"/>
</dbReference>
<dbReference type="EMBL" id="CAJPDQ010000012">
    <property type="protein sequence ID" value="CAF9917538.1"/>
    <property type="molecule type" value="Genomic_DNA"/>
</dbReference>
<proteinExistence type="inferred from homology"/>
<dbReference type="Pfam" id="PF00152">
    <property type="entry name" value="tRNA-synt_2"/>
    <property type="match status" value="1"/>
</dbReference>
<dbReference type="OrthoDB" id="43906at2759"/>
<dbReference type="InterPro" id="IPR004364">
    <property type="entry name" value="Aa-tRNA-synt_II"/>
</dbReference>
<dbReference type="InterPro" id="IPR002312">
    <property type="entry name" value="Asp/Asn-tRNA-synth_IIb"/>
</dbReference>
<accession>A0A8H3F4K5</accession>
<dbReference type="GO" id="GO:0005524">
    <property type="term" value="F:ATP binding"/>
    <property type="evidence" value="ECO:0007669"/>
    <property type="project" value="UniProtKB-KW"/>
</dbReference>